<evidence type="ECO:0000259" key="2">
    <source>
        <dbReference type="SMART" id="SM00860"/>
    </source>
</evidence>
<dbReference type="Pfam" id="PF09346">
    <property type="entry name" value="SMI1_KNR4"/>
    <property type="match status" value="1"/>
</dbReference>
<feature type="region of interest" description="Disordered" evidence="1">
    <location>
        <begin position="1"/>
        <end position="22"/>
    </location>
</feature>
<evidence type="ECO:0000313" key="4">
    <source>
        <dbReference type="Proteomes" id="UP001595947"/>
    </source>
</evidence>
<organism evidence="3 4">
    <name type="scientific">Actinomycetospora atypica</name>
    <dbReference type="NCBI Taxonomy" id="1290095"/>
    <lineage>
        <taxon>Bacteria</taxon>
        <taxon>Bacillati</taxon>
        <taxon>Actinomycetota</taxon>
        <taxon>Actinomycetes</taxon>
        <taxon>Pseudonocardiales</taxon>
        <taxon>Pseudonocardiaceae</taxon>
        <taxon>Actinomycetospora</taxon>
    </lineage>
</organism>
<reference evidence="4" key="1">
    <citation type="journal article" date="2019" name="Int. J. Syst. Evol. Microbiol.">
        <title>The Global Catalogue of Microorganisms (GCM) 10K type strain sequencing project: providing services to taxonomists for standard genome sequencing and annotation.</title>
        <authorList>
            <consortium name="The Broad Institute Genomics Platform"/>
            <consortium name="The Broad Institute Genome Sequencing Center for Infectious Disease"/>
            <person name="Wu L."/>
            <person name="Ma J."/>
        </authorList>
    </citation>
    <scope>NUCLEOTIDE SEQUENCE [LARGE SCALE GENOMIC DNA]</scope>
    <source>
        <strain evidence="4">CGMCC 4.7093</strain>
    </source>
</reference>
<dbReference type="InterPro" id="IPR037883">
    <property type="entry name" value="Knr4/Smi1-like_sf"/>
</dbReference>
<comment type="caution">
    <text evidence="3">The sequence shown here is derived from an EMBL/GenBank/DDBJ whole genome shotgun (WGS) entry which is preliminary data.</text>
</comment>
<evidence type="ECO:0000256" key="1">
    <source>
        <dbReference type="SAM" id="MobiDB-lite"/>
    </source>
</evidence>
<dbReference type="EMBL" id="JBHSIV010000034">
    <property type="protein sequence ID" value="MFC5065297.1"/>
    <property type="molecule type" value="Genomic_DNA"/>
</dbReference>
<feature type="domain" description="Knr4/Smi1-like" evidence="2">
    <location>
        <begin position="50"/>
        <end position="160"/>
    </location>
</feature>
<dbReference type="InterPro" id="IPR018958">
    <property type="entry name" value="Knr4/Smi1-like_dom"/>
</dbReference>
<dbReference type="RefSeq" id="WP_378038631.1">
    <property type="nucleotide sequence ID" value="NZ_JBHSIV010000034.1"/>
</dbReference>
<protein>
    <submittedName>
        <fullName evidence="3">SMI1/KNR4 family protein</fullName>
    </submittedName>
</protein>
<gene>
    <name evidence="3" type="ORF">ACFPBZ_23985</name>
</gene>
<dbReference type="Proteomes" id="UP001595947">
    <property type="component" value="Unassembled WGS sequence"/>
</dbReference>
<dbReference type="SMART" id="SM00860">
    <property type="entry name" value="SMI1_KNR4"/>
    <property type="match status" value="1"/>
</dbReference>
<sequence length="185" mass="19396">MTDGRQPLFSTPRGSARGGVPDDELRTAWSGWLGSLRAHGLDPSPVLRPGAAPTMLAAAEQEIGTALPEDVRALYALCDGQEDPDEVGGPVLFPAHAFCSLARGLDAWRAGAPGAGWPLAGDDRGHLLRIELGSPGGRVLADGDERPRELAPDLVTYLGLLAHARLELPDARASGDAAWDAPTLR</sequence>
<proteinExistence type="predicted"/>
<name>A0ABV9YTT6_9PSEU</name>
<keyword evidence="4" id="KW-1185">Reference proteome</keyword>
<dbReference type="SUPFAM" id="SSF160631">
    <property type="entry name" value="SMI1/KNR4-like"/>
    <property type="match status" value="1"/>
</dbReference>
<accession>A0ABV9YTT6</accession>
<evidence type="ECO:0000313" key="3">
    <source>
        <dbReference type="EMBL" id="MFC5065297.1"/>
    </source>
</evidence>